<dbReference type="Proteomes" id="UP001054857">
    <property type="component" value="Unassembled WGS sequence"/>
</dbReference>
<evidence type="ECO:0000313" key="7">
    <source>
        <dbReference type="EMBL" id="GFR49856.1"/>
    </source>
</evidence>
<dbReference type="AlphaFoldDB" id="A0AAD3DXG9"/>
<reference evidence="7 8" key="1">
    <citation type="journal article" date="2021" name="Sci. Rep.">
        <title>Genome sequencing of the multicellular alga Astrephomene provides insights into convergent evolution of germ-soma differentiation.</title>
        <authorList>
            <person name="Yamashita S."/>
            <person name="Yamamoto K."/>
            <person name="Matsuzaki R."/>
            <person name="Suzuki S."/>
            <person name="Yamaguchi H."/>
            <person name="Hirooka S."/>
            <person name="Minakuchi Y."/>
            <person name="Miyagishima S."/>
            <person name="Kawachi M."/>
            <person name="Toyoda A."/>
            <person name="Nozaki H."/>
        </authorList>
    </citation>
    <scope>NUCLEOTIDE SEQUENCE [LARGE SCALE GENOMIC DNA]</scope>
    <source>
        <strain evidence="7 8">NIES-4017</strain>
    </source>
</reference>
<evidence type="ECO:0000256" key="3">
    <source>
        <dbReference type="ARBA" id="ARBA00022989"/>
    </source>
</evidence>
<dbReference type="InterPro" id="IPR037185">
    <property type="entry name" value="EmrE-like"/>
</dbReference>
<feature type="non-terminal residue" evidence="7">
    <location>
        <position position="494"/>
    </location>
</feature>
<evidence type="ECO:0000256" key="6">
    <source>
        <dbReference type="SAM" id="Phobius"/>
    </source>
</evidence>
<evidence type="ECO:0000256" key="4">
    <source>
        <dbReference type="ARBA" id="ARBA00023136"/>
    </source>
</evidence>
<dbReference type="PANTHER" id="PTHR11132">
    <property type="entry name" value="SOLUTE CARRIER FAMILY 35"/>
    <property type="match status" value="1"/>
</dbReference>
<organism evidence="7 8">
    <name type="scientific">Astrephomene gubernaculifera</name>
    <dbReference type="NCBI Taxonomy" id="47775"/>
    <lineage>
        <taxon>Eukaryota</taxon>
        <taxon>Viridiplantae</taxon>
        <taxon>Chlorophyta</taxon>
        <taxon>core chlorophytes</taxon>
        <taxon>Chlorophyceae</taxon>
        <taxon>CS clade</taxon>
        <taxon>Chlamydomonadales</taxon>
        <taxon>Astrephomenaceae</taxon>
        <taxon>Astrephomene</taxon>
    </lineage>
</organism>
<evidence type="ECO:0008006" key="9">
    <source>
        <dbReference type="Google" id="ProtNLM"/>
    </source>
</evidence>
<feature type="transmembrane region" description="Helical" evidence="6">
    <location>
        <begin position="205"/>
        <end position="223"/>
    </location>
</feature>
<feature type="compositionally biased region" description="Basic residues" evidence="5">
    <location>
        <begin position="450"/>
        <end position="462"/>
    </location>
</feature>
<evidence type="ECO:0000313" key="8">
    <source>
        <dbReference type="Proteomes" id="UP001054857"/>
    </source>
</evidence>
<evidence type="ECO:0000256" key="1">
    <source>
        <dbReference type="ARBA" id="ARBA00004141"/>
    </source>
</evidence>
<dbReference type="SUPFAM" id="SSF103481">
    <property type="entry name" value="Multidrug resistance efflux transporter EmrE"/>
    <property type="match status" value="2"/>
</dbReference>
<feature type="compositionally biased region" description="Gly residues" evidence="5">
    <location>
        <begin position="466"/>
        <end position="480"/>
    </location>
</feature>
<evidence type="ECO:0000256" key="5">
    <source>
        <dbReference type="SAM" id="MobiDB-lite"/>
    </source>
</evidence>
<comment type="caution">
    <text evidence="7">The sequence shown here is derived from an EMBL/GenBank/DDBJ whole genome shotgun (WGS) entry which is preliminary data.</text>
</comment>
<feature type="transmembrane region" description="Helical" evidence="6">
    <location>
        <begin position="368"/>
        <end position="390"/>
    </location>
</feature>
<protein>
    <recommendedName>
        <fullName evidence="9">Sugar phosphate transporter domain-containing protein</fullName>
    </recommendedName>
</protein>
<gene>
    <name evidence="7" type="ORF">Agub_g11956</name>
</gene>
<feature type="transmembrane region" description="Helical" evidence="6">
    <location>
        <begin position="333"/>
        <end position="352"/>
    </location>
</feature>
<feature type="transmembrane region" description="Helical" evidence="6">
    <location>
        <begin position="116"/>
        <end position="141"/>
    </location>
</feature>
<keyword evidence="2 6" id="KW-0812">Transmembrane</keyword>
<name>A0AAD3DXG9_9CHLO</name>
<keyword evidence="4 6" id="KW-0472">Membrane</keyword>
<dbReference type="EMBL" id="BMAR01000033">
    <property type="protein sequence ID" value="GFR49856.1"/>
    <property type="molecule type" value="Genomic_DNA"/>
</dbReference>
<dbReference type="GO" id="GO:0016020">
    <property type="term" value="C:membrane"/>
    <property type="evidence" value="ECO:0007669"/>
    <property type="project" value="UniProtKB-SubCell"/>
</dbReference>
<keyword evidence="8" id="KW-1185">Reference proteome</keyword>
<feature type="transmembrane region" description="Helical" evidence="6">
    <location>
        <begin position="153"/>
        <end position="173"/>
    </location>
</feature>
<dbReference type="InterPro" id="IPR050186">
    <property type="entry name" value="TPT_transporter"/>
</dbReference>
<comment type="subcellular location">
    <subcellularLocation>
        <location evidence="1">Membrane</location>
        <topology evidence="1">Multi-pass membrane protein</topology>
    </subcellularLocation>
</comment>
<feature type="transmembrane region" description="Helical" evidence="6">
    <location>
        <begin position="397"/>
        <end position="418"/>
    </location>
</feature>
<accession>A0AAD3DXG9</accession>
<keyword evidence="3 6" id="KW-1133">Transmembrane helix</keyword>
<feature type="region of interest" description="Disordered" evidence="5">
    <location>
        <begin position="293"/>
        <end position="322"/>
    </location>
</feature>
<feature type="transmembrane region" description="Helical" evidence="6">
    <location>
        <begin position="424"/>
        <end position="442"/>
    </location>
</feature>
<evidence type="ECO:0000256" key="2">
    <source>
        <dbReference type="ARBA" id="ARBA00022692"/>
    </source>
</evidence>
<sequence>MPPAQRGKPSSPIKLVTYKEASEANSWNQASGPRELLGGGHEARGGGQLEHYSLYVKCSSGMVASQGRNSAPGALPWGDSGSPLSSALAAEAVYCLVSAGTILFNKHALSTYKFPAPNVLLTIQFGIAVALLKVLHFVGILHLEPLRWDIVKLWVPVNIVFVLMNATGFYALMSVSAGMFTVLKNLSNLITILGDWYFFDKTYSWQVWACLGLMIISAVMGGWTDLSFSPKGYAWQLVNCCFTAAYSLHLSSVVRSAASTVPSGPGSGGSQPGGGGGSGALLGSSGSGGAVSGLGPSHKHGHAHAHADHSSSSGPGGGGGGGGRRRLNELSMVYYNNALSVPPLVLLSLLFGEPARLRDYPYTGNPQFIIVVLMGSLLGFGVSFASIWCMSRTSATIYSLTGSMNKVVVAVVGMWYFAEPASGSNLISIALGLVAGFLFVFAKSAPSSHGHAHSHSHTRTHAHGMLGSGGGEGGGVGGGEAQPLLLPQGSAGLG</sequence>
<feature type="region of interest" description="Disordered" evidence="5">
    <location>
        <begin position="450"/>
        <end position="494"/>
    </location>
</feature>
<proteinExistence type="predicted"/>